<keyword evidence="2 6" id="KW-0489">Methyltransferase</keyword>
<dbReference type="InterPro" id="IPR018314">
    <property type="entry name" value="RsmB/NOL1/NOP2-like_CS"/>
</dbReference>
<dbReference type="STRING" id="151549.A0A4C1UAV8"/>
<evidence type="ECO:0000256" key="2">
    <source>
        <dbReference type="ARBA" id="ARBA00022603"/>
    </source>
</evidence>
<evidence type="ECO:0000256" key="5">
    <source>
        <dbReference type="ARBA" id="ARBA00022884"/>
    </source>
</evidence>
<dbReference type="SUPFAM" id="SSF53335">
    <property type="entry name" value="S-adenosyl-L-methionine-dependent methyltransferases"/>
    <property type="match status" value="1"/>
</dbReference>
<keyword evidence="5 6" id="KW-0694">RNA-binding</keyword>
<organism evidence="8 9">
    <name type="scientific">Eumeta variegata</name>
    <name type="common">Bagworm moth</name>
    <name type="synonym">Eumeta japonica</name>
    <dbReference type="NCBI Taxonomy" id="151549"/>
    <lineage>
        <taxon>Eukaryota</taxon>
        <taxon>Metazoa</taxon>
        <taxon>Ecdysozoa</taxon>
        <taxon>Arthropoda</taxon>
        <taxon>Hexapoda</taxon>
        <taxon>Insecta</taxon>
        <taxon>Pterygota</taxon>
        <taxon>Neoptera</taxon>
        <taxon>Endopterygota</taxon>
        <taxon>Lepidoptera</taxon>
        <taxon>Glossata</taxon>
        <taxon>Ditrysia</taxon>
        <taxon>Tineoidea</taxon>
        <taxon>Psychidae</taxon>
        <taxon>Oiketicinae</taxon>
        <taxon>Eumeta</taxon>
    </lineage>
</organism>
<evidence type="ECO:0000259" key="7">
    <source>
        <dbReference type="PROSITE" id="PS51686"/>
    </source>
</evidence>
<dbReference type="InterPro" id="IPR023267">
    <property type="entry name" value="RCMT"/>
</dbReference>
<sequence>MASQTVRHDALGRRDIVPGVSHVDATESSEPQGTLVSAVRILTNIPMLVLKLQSKEIGTENLPKFYFIKPDCLVIEKWPSDTFLGKVEKEVIVDTLCGAAVLRGSNVYAPGVMGLSPNTELNELVNVYADIEGKCKKGLKTKFEGEKQLVGTGRLKKLRFELFDQVIKPSGIAVNILMPTSGLPVINENLYPKGDVLLQNLPSLVCGWVVDARPGEIILDMCAAPGNKTTHLAEMSNNKACVIALDKTPQKIAKIKENCYLHGITCVESYVYDAIKCHSEDKTDIAPGPPFSSSSFDKILLDAPCSGLGQRPQLNVKVNIKTLQSYPVVQKKLIATTASANAVVARYSGQWRAAQRAGGT</sequence>
<accession>A0A4C1UAV8</accession>
<dbReference type="PRINTS" id="PR02008">
    <property type="entry name" value="RCMTFAMILY"/>
</dbReference>
<dbReference type="Gene3D" id="3.40.50.150">
    <property type="entry name" value="Vaccinia Virus protein VP39"/>
    <property type="match status" value="1"/>
</dbReference>
<name>A0A4C1UAV8_EUMVA</name>
<dbReference type="InterPro" id="IPR001678">
    <property type="entry name" value="MeTrfase_RsmB-F_NOP2_dom"/>
</dbReference>
<dbReference type="PROSITE" id="PS51686">
    <property type="entry name" value="SAM_MT_RSMB_NOP"/>
    <property type="match status" value="1"/>
</dbReference>
<evidence type="ECO:0000313" key="9">
    <source>
        <dbReference type="Proteomes" id="UP000299102"/>
    </source>
</evidence>
<dbReference type="InterPro" id="IPR015947">
    <property type="entry name" value="PUA-like_sf"/>
</dbReference>
<dbReference type="GO" id="GO:0003723">
    <property type="term" value="F:RNA binding"/>
    <property type="evidence" value="ECO:0007669"/>
    <property type="project" value="UniProtKB-UniRule"/>
</dbReference>
<dbReference type="PROSITE" id="PS01153">
    <property type="entry name" value="NOL1_NOP2_SUN"/>
    <property type="match status" value="1"/>
</dbReference>
<dbReference type="CDD" id="cd21150">
    <property type="entry name" value="PUA_NSun6-like"/>
    <property type="match status" value="1"/>
</dbReference>
<comment type="caution">
    <text evidence="8">The sequence shown here is derived from an EMBL/GenBank/DDBJ whole genome shotgun (WGS) entry which is preliminary data.</text>
</comment>
<feature type="binding site" evidence="6">
    <location>
        <position position="302"/>
    </location>
    <ligand>
        <name>S-adenosyl-L-methionine</name>
        <dbReference type="ChEBI" id="CHEBI:59789"/>
    </ligand>
</feature>
<evidence type="ECO:0000256" key="6">
    <source>
        <dbReference type="PROSITE-ProRule" id="PRU01023"/>
    </source>
</evidence>
<dbReference type="AlphaFoldDB" id="A0A4C1UAV8"/>
<comment type="similarity">
    <text evidence="1 6">Belongs to the class I-like SAM-binding methyltransferase superfamily. RsmB/NOP family.</text>
</comment>
<gene>
    <name evidence="8" type="ORF">EVAR_82382_1</name>
</gene>
<dbReference type="PROSITE" id="PS50890">
    <property type="entry name" value="PUA"/>
    <property type="match status" value="1"/>
</dbReference>
<dbReference type="GO" id="GO:0001510">
    <property type="term" value="P:RNA methylation"/>
    <property type="evidence" value="ECO:0007669"/>
    <property type="project" value="InterPro"/>
</dbReference>
<keyword evidence="4 6" id="KW-0949">S-adenosyl-L-methionine</keyword>
<dbReference type="EMBL" id="BGZK01000148">
    <property type="protein sequence ID" value="GBP23217.1"/>
    <property type="molecule type" value="Genomic_DNA"/>
</dbReference>
<reference evidence="8 9" key="1">
    <citation type="journal article" date="2019" name="Commun. Biol.">
        <title>The bagworm genome reveals a unique fibroin gene that provides high tensile strength.</title>
        <authorList>
            <person name="Kono N."/>
            <person name="Nakamura H."/>
            <person name="Ohtoshi R."/>
            <person name="Tomita M."/>
            <person name="Numata K."/>
            <person name="Arakawa K."/>
        </authorList>
    </citation>
    <scope>NUCLEOTIDE SEQUENCE [LARGE SCALE GENOMIC DNA]</scope>
</reference>
<dbReference type="InterPro" id="IPR049560">
    <property type="entry name" value="MeTrfase_RsmB-F_NOP2_cat"/>
</dbReference>
<dbReference type="PANTHER" id="PTHR22807">
    <property type="entry name" value="NOP2 YEAST -RELATED NOL1/NOP2/FMU SUN DOMAIN-CONTAINING"/>
    <property type="match status" value="1"/>
</dbReference>
<evidence type="ECO:0000256" key="1">
    <source>
        <dbReference type="ARBA" id="ARBA00007494"/>
    </source>
</evidence>
<dbReference type="Proteomes" id="UP000299102">
    <property type="component" value="Unassembled WGS sequence"/>
</dbReference>
<feature type="domain" description="SAM-dependent MTase RsmB/NOP-type" evidence="7">
    <location>
        <begin position="124"/>
        <end position="360"/>
    </location>
</feature>
<dbReference type="Gene3D" id="2.30.130.10">
    <property type="entry name" value="PUA domain"/>
    <property type="match status" value="1"/>
</dbReference>
<dbReference type="GO" id="GO:0008173">
    <property type="term" value="F:RNA methyltransferase activity"/>
    <property type="evidence" value="ECO:0007669"/>
    <property type="project" value="InterPro"/>
</dbReference>
<evidence type="ECO:0000256" key="3">
    <source>
        <dbReference type="ARBA" id="ARBA00022679"/>
    </source>
</evidence>
<dbReference type="InterPro" id="IPR029063">
    <property type="entry name" value="SAM-dependent_MTases_sf"/>
</dbReference>
<protein>
    <recommendedName>
        <fullName evidence="7">SAM-dependent MTase RsmB/NOP-type domain-containing protein</fullName>
    </recommendedName>
</protein>
<evidence type="ECO:0000256" key="4">
    <source>
        <dbReference type="ARBA" id="ARBA00022691"/>
    </source>
</evidence>
<dbReference type="PANTHER" id="PTHR22807:SF34">
    <property type="entry name" value="TRNA (CYTOSINE(72)-C(5))-METHYLTRANSFERASE NSUN6"/>
    <property type="match status" value="1"/>
</dbReference>
<feature type="binding site" evidence="6">
    <location>
        <position position="273"/>
    </location>
    <ligand>
        <name>S-adenosyl-L-methionine</name>
        <dbReference type="ChEBI" id="CHEBI:59789"/>
    </ligand>
</feature>
<feature type="binding site" evidence="6">
    <location>
        <begin position="222"/>
        <end position="228"/>
    </location>
    <ligand>
        <name>S-adenosyl-L-methionine</name>
        <dbReference type="ChEBI" id="CHEBI:59789"/>
    </ligand>
</feature>
<keyword evidence="9" id="KW-1185">Reference proteome</keyword>
<dbReference type="InterPro" id="IPR036974">
    <property type="entry name" value="PUA_sf"/>
</dbReference>
<feature type="binding site" evidence="6">
    <location>
        <position position="246"/>
    </location>
    <ligand>
        <name>S-adenosyl-L-methionine</name>
        <dbReference type="ChEBI" id="CHEBI:59789"/>
    </ligand>
</feature>
<dbReference type="SUPFAM" id="SSF88697">
    <property type="entry name" value="PUA domain-like"/>
    <property type="match status" value="1"/>
</dbReference>
<evidence type="ECO:0000313" key="8">
    <source>
        <dbReference type="EMBL" id="GBP23217.1"/>
    </source>
</evidence>
<proteinExistence type="inferred from homology"/>
<dbReference type="Pfam" id="PF01189">
    <property type="entry name" value="Methyltr_RsmB-F"/>
    <property type="match status" value="1"/>
</dbReference>
<comment type="caution">
    <text evidence="6">Lacks conserved residue(s) required for the propagation of feature annotation.</text>
</comment>
<dbReference type="OrthoDB" id="260824at2759"/>
<keyword evidence="3 6" id="KW-0808">Transferase</keyword>